<reference evidence="1 2" key="1">
    <citation type="submission" date="2019-05" db="EMBL/GenBank/DDBJ databases">
        <title>Another draft genome of Portunus trituberculatus and its Hox gene families provides insights of decapod evolution.</title>
        <authorList>
            <person name="Jeong J.-H."/>
            <person name="Song I."/>
            <person name="Kim S."/>
            <person name="Choi T."/>
            <person name="Kim D."/>
            <person name="Ryu S."/>
            <person name="Kim W."/>
        </authorList>
    </citation>
    <scope>NUCLEOTIDE SEQUENCE [LARGE SCALE GENOMIC DNA]</scope>
    <source>
        <tissue evidence="1">Muscle</tissue>
    </source>
</reference>
<evidence type="ECO:0008006" key="3">
    <source>
        <dbReference type="Google" id="ProtNLM"/>
    </source>
</evidence>
<evidence type="ECO:0000313" key="2">
    <source>
        <dbReference type="Proteomes" id="UP000324222"/>
    </source>
</evidence>
<dbReference type="OrthoDB" id="624345at2759"/>
<name>A0A5B7GNQ6_PORTR</name>
<protein>
    <recommendedName>
        <fullName evidence="3">BACK domain-containing protein</fullName>
    </recommendedName>
</protein>
<dbReference type="Proteomes" id="UP000324222">
    <property type="component" value="Unassembled WGS sequence"/>
</dbReference>
<accession>A0A5B7GNQ6</accession>
<organism evidence="1 2">
    <name type="scientific">Portunus trituberculatus</name>
    <name type="common">Swimming crab</name>
    <name type="synonym">Neptunus trituberculatus</name>
    <dbReference type="NCBI Taxonomy" id="210409"/>
    <lineage>
        <taxon>Eukaryota</taxon>
        <taxon>Metazoa</taxon>
        <taxon>Ecdysozoa</taxon>
        <taxon>Arthropoda</taxon>
        <taxon>Crustacea</taxon>
        <taxon>Multicrustacea</taxon>
        <taxon>Malacostraca</taxon>
        <taxon>Eumalacostraca</taxon>
        <taxon>Eucarida</taxon>
        <taxon>Decapoda</taxon>
        <taxon>Pleocyemata</taxon>
        <taxon>Brachyura</taxon>
        <taxon>Eubrachyura</taxon>
        <taxon>Portunoidea</taxon>
        <taxon>Portunidae</taxon>
        <taxon>Portuninae</taxon>
        <taxon>Portunus</taxon>
    </lineage>
</organism>
<gene>
    <name evidence="1" type="ORF">E2C01_052918</name>
</gene>
<evidence type="ECO:0000313" key="1">
    <source>
        <dbReference type="EMBL" id="MPC58907.1"/>
    </source>
</evidence>
<dbReference type="AlphaFoldDB" id="A0A5B7GNQ6"/>
<comment type="caution">
    <text evidence="1">The sequence shown here is derived from an EMBL/GenBank/DDBJ whole genome shotgun (WGS) entry which is preliminary data.</text>
</comment>
<keyword evidence="2" id="KW-1185">Reference proteome</keyword>
<proteinExistence type="predicted"/>
<dbReference type="EMBL" id="VSRR010016092">
    <property type="protein sequence ID" value="MPC58907.1"/>
    <property type="molecule type" value="Genomic_DNA"/>
</dbReference>
<dbReference type="Gene3D" id="1.25.40.420">
    <property type="match status" value="1"/>
</dbReference>
<sequence>MVQGREVLSCPDLCVLRRPALRALLTIPRLHVDKESYLFRALVQWGWYHLDEGPPLPAKPCPDMLPVRRRLRAVIDEFLPYVRFLAMSLNEFVTEVEGSQLLSPDECMAVVRAMRGTAPAAVLPHFISANDTRRRRGLVTVAVLVSPPSNETLSFEYMEVLSINLMQNLTVSAALHLVRLASTGVCSLREGSVVVWDESGDHVARGVWSGNGCLFRRPVSLAVGRRYSAVLTLKEAWCVLTTTAINVTHKRIVFRGQTQCGGILRLEYMSGTFLPVPSLQRPFPAAVYIIDP</sequence>